<dbReference type="Proteomes" id="UP000239936">
    <property type="component" value="Unassembled WGS sequence"/>
</dbReference>
<keyword evidence="6" id="KW-1185">Reference proteome</keyword>
<feature type="signal peptide" evidence="4">
    <location>
        <begin position="1"/>
        <end position="24"/>
    </location>
</feature>
<dbReference type="PROSITE" id="PS51257">
    <property type="entry name" value="PROKAR_LIPOPROTEIN"/>
    <property type="match status" value="1"/>
</dbReference>
<evidence type="ECO:0000256" key="3">
    <source>
        <dbReference type="SAM" id="MobiDB-lite"/>
    </source>
</evidence>
<dbReference type="PRINTS" id="PR01805">
    <property type="entry name" value="VACJLIPOPROT"/>
</dbReference>
<dbReference type="GO" id="GO:0120010">
    <property type="term" value="P:intermembrane phospholipid transfer"/>
    <property type="evidence" value="ECO:0007669"/>
    <property type="project" value="TreeGrafter"/>
</dbReference>
<feature type="chain" id="PRO_5015547871" evidence="4">
    <location>
        <begin position="25"/>
        <end position="261"/>
    </location>
</feature>
<dbReference type="GO" id="GO:0016020">
    <property type="term" value="C:membrane"/>
    <property type="evidence" value="ECO:0007669"/>
    <property type="project" value="InterPro"/>
</dbReference>
<dbReference type="EMBL" id="PPGH01000003">
    <property type="protein sequence ID" value="PQJ97680.1"/>
    <property type="molecule type" value="Genomic_DNA"/>
</dbReference>
<dbReference type="RefSeq" id="WP_105072336.1">
    <property type="nucleotide sequence ID" value="NZ_PPGH01000003.1"/>
</dbReference>
<dbReference type="AlphaFoldDB" id="A0A2S7XVG1"/>
<name>A0A2S7XVG1_9GAMM</name>
<protein>
    <submittedName>
        <fullName evidence="5">ABC transporter</fullName>
    </submittedName>
</protein>
<feature type="compositionally biased region" description="Basic and acidic residues" evidence="3">
    <location>
        <begin position="235"/>
        <end position="253"/>
    </location>
</feature>
<evidence type="ECO:0000256" key="2">
    <source>
        <dbReference type="ARBA" id="ARBA00022729"/>
    </source>
</evidence>
<accession>A0A2S7XVG1</accession>
<evidence type="ECO:0000256" key="1">
    <source>
        <dbReference type="ARBA" id="ARBA00010634"/>
    </source>
</evidence>
<dbReference type="OrthoDB" id="9785326at2"/>
<dbReference type="PANTHER" id="PTHR30035:SF3">
    <property type="entry name" value="INTERMEMBRANE PHOSPHOLIPID TRANSPORT SYSTEM LIPOPROTEIN MLAA"/>
    <property type="match status" value="1"/>
</dbReference>
<evidence type="ECO:0000256" key="4">
    <source>
        <dbReference type="SAM" id="SignalP"/>
    </source>
</evidence>
<sequence>MDVFRLSGLGVLSAALLIGGCASTAVQTKDPRDPLEPFNRAVFRFNSDFDRAFIKPLAKGYRAITPEPVDRSISNFFYNLADVTSAVNNLLQFKMSRTGSDVGRVLINSTVGVLGFFDVATNVGLPSYKEDFGQTLGYWGIESGAYVMLPLLGPSSMRDTFGWAGDIMTDPLTRIDDTTAHVSLLALQTTDRRADYLAAGDIMDDAAIDTYSFLRDAYLQRRLSLVHDGNPPLTENKDDVWKDIDFEDKKPDKPTPAATQH</sequence>
<evidence type="ECO:0000313" key="6">
    <source>
        <dbReference type="Proteomes" id="UP000239936"/>
    </source>
</evidence>
<proteinExistence type="inferred from homology"/>
<gene>
    <name evidence="5" type="ORF">CXB77_00220</name>
</gene>
<keyword evidence="2 4" id="KW-0732">Signal</keyword>
<dbReference type="PANTHER" id="PTHR30035">
    <property type="entry name" value="LIPOPROTEIN VACJ-RELATED"/>
    <property type="match status" value="1"/>
</dbReference>
<evidence type="ECO:0000313" key="5">
    <source>
        <dbReference type="EMBL" id="PQJ97680.1"/>
    </source>
</evidence>
<dbReference type="Pfam" id="PF04333">
    <property type="entry name" value="MlaA"/>
    <property type="match status" value="1"/>
</dbReference>
<organism evidence="5 6">
    <name type="scientific">Chromatium okenii</name>
    <dbReference type="NCBI Taxonomy" id="61644"/>
    <lineage>
        <taxon>Bacteria</taxon>
        <taxon>Pseudomonadati</taxon>
        <taxon>Pseudomonadota</taxon>
        <taxon>Gammaproteobacteria</taxon>
        <taxon>Chromatiales</taxon>
        <taxon>Chromatiaceae</taxon>
        <taxon>Chromatium</taxon>
    </lineage>
</organism>
<feature type="region of interest" description="Disordered" evidence="3">
    <location>
        <begin position="228"/>
        <end position="261"/>
    </location>
</feature>
<reference evidence="5 6" key="1">
    <citation type="submission" date="2018-01" db="EMBL/GenBank/DDBJ databases">
        <title>The complete genome sequence of Chromatium okenii LaCa, a purple sulfur bacterium with a turbulent life.</title>
        <authorList>
            <person name="Luedin S.M."/>
            <person name="Liechti N."/>
            <person name="Storelli N."/>
            <person name="Danza F."/>
            <person name="Wittwer M."/>
            <person name="Pothier J.F."/>
            <person name="Tonolla M.A."/>
        </authorList>
    </citation>
    <scope>NUCLEOTIDE SEQUENCE [LARGE SCALE GENOMIC DNA]</scope>
    <source>
        <strain evidence="5 6">LaCa</strain>
    </source>
</reference>
<dbReference type="InterPro" id="IPR007428">
    <property type="entry name" value="MlaA"/>
</dbReference>
<comment type="caution">
    <text evidence="5">The sequence shown here is derived from an EMBL/GenBank/DDBJ whole genome shotgun (WGS) entry which is preliminary data.</text>
</comment>
<comment type="similarity">
    <text evidence="1">Belongs to the MlaA family.</text>
</comment>